<evidence type="ECO:0000313" key="1">
    <source>
        <dbReference type="EMBL" id="RED01286.1"/>
    </source>
</evidence>
<dbReference type="InterPro" id="IPR047737">
    <property type="entry name" value="LysC"/>
</dbReference>
<protein>
    <submittedName>
        <fullName evidence="1">Uncharacterized protein</fullName>
    </submittedName>
</protein>
<dbReference type="EMBL" id="QRDL01000006">
    <property type="protein sequence ID" value="RED01286.1"/>
    <property type="molecule type" value="Genomic_DNA"/>
</dbReference>
<dbReference type="Pfam" id="PF23793">
    <property type="entry name" value="LysC"/>
    <property type="match status" value="1"/>
</dbReference>
<evidence type="ECO:0000313" key="2">
    <source>
        <dbReference type="Proteomes" id="UP000256988"/>
    </source>
</evidence>
<sequence>MIGCPVVTRCQLPSTAPRNNGELLDDSEALEAAWADCAAQVDMVYDAQQARP</sequence>
<organism evidence="1 2">
    <name type="scientific">Ectopseudomonas oleovorans</name>
    <name type="common">Pseudomonas oleovorans</name>
    <dbReference type="NCBI Taxonomy" id="301"/>
    <lineage>
        <taxon>Bacteria</taxon>
        <taxon>Pseudomonadati</taxon>
        <taxon>Pseudomonadota</taxon>
        <taxon>Gammaproteobacteria</taxon>
        <taxon>Pseudomonadales</taxon>
        <taxon>Pseudomonadaceae</taxon>
        <taxon>Ectopseudomonas</taxon>
    </lineage>
</organism>
<gene>
    <name evidence="1" type="ORF">DFO60_4128</name>
</gene>
<dbReference type="InterPro" id="IPR058979">
    <property type="entry name" value="LysC-like"/>
</dbReference>
<accession>A0A3D9EE81</accession>
<dbReference type="NCBIfam" id="NF038368">
    <property type="entry name" value="P2_Rz1"/>
    <property type="match status" value="1"/>
</dbReference>
<dbReference type="AlphaFoldDB" id="A0A3D9EE81"/>
<proteinExistence type="predicted"/>
<reference evidence="1 2" key="1">
    <citation type="submission" date="2018-07" db="EMBL/GenBank/DDBJ databases">
        <title>Genome sequencing of rice bacterial endophytes.</title>
        <authorList>
            <person name="Venturi V."/>
        </authorList>
    </citation>
    <scope>NUCLEOTIDE SEQUENCE [LARGE SCALE GENOMIC DNA]</scope>
    <source>
        <strain evidence="1 2">AG1002</strain>
    </source>
</reference>
<dbReference type="Proteomes" id="UP000256988">
    <property type="component" value="Unassembled WGS sequence"/>
</dbReference>
<comment type="caution">
    <text evidence="1">The sequence shown here is derived from an EMBL/GenBank/DDBJ whole genome shotgun (WGS) entry which is preliminary data.</text>
</comment>
<name>A0A3D9EE81_ECTOL</name>